<evidence type="ECO:0000256" key="4">
    <source>
        <dbReference type="ARBA" id="ARBA00023163"/>
    </source>
</evidence>
<keyword evidence="6" id="KW-0812">Transmembrane</keyword>
<dbReference type="PANTHER" id="PTHR31414:SF15">
    <property type="entry name" value="PLASMA MEMBRANE FUSION PROTEIN"/>
    <property type="match status" value="1"/>
</dbReference>
<sequence>MPLCYRDDAVLLCIIIATQPQNLPTAEGANKYQRVVSVQLVGRERFEEQYTTISQWPPSRELIAKNIPDFEWKFKHPILDQIKRHLLTTDGSVFVEAKSLVAVPNCVSPERVREIANSLGHRSNQDVFLEAVVLAQLVENGTSNVSLARVPQTSSLDNNDIEGTDGGEAKHGTVFLDPEPQAIDVWPKELQQLQHDVKHPRIKLQARELLPPDWDYHAAHLLESKTQPQDFKGVSEALQPFDGEVKHCQPLGEDAESGQDPRDAHVLISGPELIPDSLPILEMQRPGHQPLIKQFPDQGGVQQCSINRTENPAIAQRDVVLGFNPNADINSGDDSLLTQIPATAAKKMKVINGDDCSGVLSSTRRRAVAEIVDNSSLILAEDRTNRRDPTDGFKHYRGGWNISNDHYWASVGFTAAPFFVVAAAWFVIFGLTLCFIYPCFCCCRREPYGYSRTCYALSLIFFILFTIAAIIGCIVLYTGQGKFHTSTTNTLDYVVSQADETVNKLNSVSGYLAAAKNIGVDQFSLPAGAKTKINDIQLKINTSAKTLAVKTHDNSKKIQRVLNIVRTALVVVAAVMLFLAFIGFLLSVFGVQCLVYFLVILGWLLVAGTFILCGVFLLLRNVVRRHLCCHGRVGSEPDCTYCFGRHTSMRRQRNSSRNPVKIEKCYSRNHQFD</sequence>
<evidence type="ECO:0000256" key="1">
    <source>
        <dbReference type="ARBA" id="ARBA00004123"/>
    </source>
</evidence>
<dbReference type="InterPro" id="IPR040283">
    <property type="entry name" value="DDB_G0292058-like"/>
</dbReference>
<name>A0AAD3P6S2_NEPGR</name>
<dbReference type="EMBL" id="BSYO01000002">
    <property type="protein sequence ID" value="GMH00896.1"/>
    <property type="molecule type" value="Genomic_DNA"/>
</dbReference>
<dbReference type="GO" id="GO:0005634">
    <property type="term" value="C:nucleus"/>
    <property type="evidence" value="ECO:0007669"/>
    <property type="project" value="UniProtKB-SubCell"/>
</dbReference>
<feature type="transmembrane region" description="Helical" evidence="6">
    <location>
        <begin position="564"/>
        <end position="589"/>
    </location>
</feature>
<keyword evidence="5" id="KW-0539">Nucleus</keyword>
<accession>A0AAD3P6S2</accession>
<evidence type="ECO:0000313" key="8">
    <source>
        <dbReference type="Proteomes" id="UP001279734"/>
    </source>
</evidence>
<dbReference type="Gene3D" id="2.40.330.10">
    <property type="entry name" value="DNA-binding pseudobarrel domain"/>
    <property type="match status" value="1"/>
</dbReference>
<keyword evidence="6" id="KW-1133">Transmembrane helix</keyword>
<organism evidence="7 8">
    <name type="scientific">Nepenthes gracilis</name>
    <name type="common">Slender pitcher plant</name>
    <dbReference type="NCBI Taxonomy" id="150966"/>
    <lineage>
        <taxon>Eukaryota</taxon>
        <taxon>Viridiplantae</taxon>
        <taxon>Streptophyta</taxon>
        <taxon>Embryophyta</taxon>
        <taxon>Tracheophyta</taxon>
        <taxon>Spermatophyta</taxon>
        <taxon>Magnoliopsida</taxon>
        <taxon>eudicotyledons</taxon>
        <taxon>Gunneridae</taxon>
        <taxon>Pentapetalae</taxon>
        <taxon>Caryophyllales</taxon>
        <taxon>Nepenthaceae</taxon>
        <taxon>Nepenthes</taxon>
    </lineage>
</organism>
<protein>
    <recommendedName>
        <fullName evidence="9">Transmembrane protein</fullName>
    </recommendedName>
</protein>
<comment type="caution">
    <text evidence="7">The sequence shown here is derived from an EMBL/GenBank/DDBJ whole genome shotgun (WGS) entry which is preliminary data.</text>
</comment>
<keyword evidence="2" id="KW-0805">Transcription regulation</keyword>
<proteinExistence type="predicted"/>
<feature type="transmembrane region" description="Helical" evidence="6">
    <location>
        <begin position="595"/>
        <end position="619"/>
    </location>
</feature>
<gene>
    <name evidence="7" type="ORF">Nepgr_002735</name>
</gene>
<dbReference type="GO" id="GO:0005886">
    <property type="term" value="C:plasma membrane"/>
    <property type="evidence" value="ECO:0007669"/>
    <property type="project" value="TreeGrafter"/>
</dbReference>
<evidence type="ECO:0000256" key="2">
    <source>
        <dbReference type="ARBA" id="ARBA00023015"/>
    </source>
</evidence>
<keyword evidence="6" id="KW-0472">Membrane</keyword>
<dbReference type="GO" id="GO:0003677">
    <property type="term" value="F:DNA binding"/>
    <property type="evidence" value="ECO:0007669"/>
    <property type="project" value="UniProtKB-KW"/>
</dbReference>
<feature type="transmembrane region" description="Helical" evidence="6">
    <location>
        <begin position="455"/>
        <end position="477"/>
    </location>
</feature>
<reference evidence="7" key="1">
    <citation type="submission" date="2023-05" db="EMBL/GenBank/DDBJ databases">
        <title>Nepenthes gracilis genome sequencing.</title>
        <authorList>
            <person name="Fukushima K."/>
        </authorList>
    </citation>
    <scope>NUCLEOTIDE SEQUENCE</scope>
    <source>
        <strain evidence="7">SING2019-196</strain>
    </source>
</reference>
<dbReference type="PANTHER" id="PTHR31414">
    <property type="entry name" value="TRANSMEMBRANE PROTEIN DDB_G0292058"/>
    <property type="match status" value="1"/>
</dbReference>
<keyword evidence="8" id="KW-1185">Reference proteome</keyword>
<dbReference type="InterPro" id="IPR015300">
    <property type="entry name" value="DNA-bd_pseudobarrel_sf"/>
</dbReference>
<dbReference type="AlphaFoldDB" id="A0AAD3P6S2"/>
<evidence type="ECO:0008006" key="9">
    <source>
        <dbReference type="Google" id="ProtNLM"/>
    </source>
</evidence>
<comment type="subcellular location">
    <subcellularLocation>
        <location evidence="1">Nucleus</location>
    </subcellularLocation>
</comment>
<dbReference type="GO" id="GO:0009506">
    <property type="term" value="C:plasmodesma"/>
    <property type="evidence" value="ECO:0007669"/>
    <property type="project" value="TreeGrafter"/>
</dbReference>
<dbReference type="Proteomes" id="UP001279734">
    <property type="component" value="Unassembled WGS sequence"/>
</dbReference>
<evidence type="ECO:0000313" key="7">
    <source>
        <dbReference type="EMBL" id="GMH00896.1"/>
    </source>
</evidence>
<keyword evidence="4" id="KW-0804">Transcription</keyword>
<keyword evidence="3" id="KW-0238">DNA-binding</keyword>
<evidence type="ECO:0000256" key="5">
    <source>
        <dbReference type="ARBA" id="ARBA00023242"/>
    </source>
</evidence>
<evidence type="ECO:0000256" key="3">
    <source>
        <dbReference type="ARBA" id="ARBA00023125"/>
    </source>
</evidence>
<evidence type="ECO:0000256" key="6">
    <source>
        <dbReference type="SAM" id="Phobius"/>
    </source>
</evidence>